<sequence>MPAGATPTTAAIIISSAAGGTASASAPPAGAVATCQAPAGGASLGTTTSDACLRARWAGLIAQAMPQLPDMLLRWCGPATCLPGHCEALASKWGSQADIALAKRLCSC</sequence>
<dbReference type="AlphaFoldDB" id="A0A6A0AGW9"/>
<protein>
    <submittedName>
        <fullName evidence="1">Uncharacterized protein</fullName>
    </submittedName>
</protein>
<keyword evidence="2" id="KW-1185">Reference proteome</keyword>
<comment type="caution">
    <text evidence="1">The sequence shown here is derived from an EMBL/GenBank/DDBJ whole genome shotgun (WGS) entry which is preliminary data.</text>
</comment>
<dbReference type="EMBL" id="BLLF01006393">
    <property type="protein sequence ID" value="GFH32209.1"/>
    <property type="molecule type" value="Genomic_DNA"/>
</dbReference>
<dbReference type="Proteomes" id="UP000485058">
    <property type="component" value="Unassembled WGS sequence"/>
</dbReference>
<accession>A0A6A0AGW9</accession>
<proteinExistence type="predicted"/>
<reference evidence="1 2" key="1">
    <citation type="submission" date="2020-02" db="EMBL/GenBank/DDBJ databases">
        <title>Draft genome sequence of Haematococcus lacustris strain NIES-144.</title>
        <authorList>
            <person name="Morimoto D."/>
            <person name="Nakagawa S."/>
            <person name="Yoshida T."/>
            <person name="Sawayama S."/>
        </authorList>
    </citation>
    <scope>NUCLEOTIDE SEQUENCE [LARGE SCALE GENOMIC DNA]</scope>
    <source>
        <strain evidence="1 2">NIES-144</strain>
    </source>
</reference>
<name>A0A6A0AGW9_HAELA</name>
<evidence type="ECO:0000313" key="1">
    <source>
        <dbReference type="EMBL" id="GFH32209.1"/>
    </source>
</evidence>
<organism evidence="1 2">
    <name type="scientific">Haematococcus lacustris</name>
    <name type="common">Green alga</name>
    <name type="synonym">Haematococcus pluvialis</name>
    <dbReference type="NCBI Taxonomy" id="44745"/>
    <lineage>
        <taxon>Eukaryota</taxon>
        <taxon>Viridiplantae</taxon>
        <taxon>Chlorophyta</taxon>
        <taxon>core chlorophytes</taxon>
        <taxon>Chlorophyceae</taxon>
        <taxon>CS clade</taxon>
        <taxon>Chlamydomonadales</taxon>
        <taxon>Haematococcaceae</taxon>
        <taxon>Haematococcus</taxon>
    </lineage>
</organism>
<feature type="non-terminal residue" evidence="1">
    <location>
        <position position="1"/>
    </location>
</feature>
<evidence type="ECO:0000313" key="2">
    <source>
        <dbReference type="Proteomes" id="UP000485058"/>
    </source>
</evidence>
<gene>
    <name evidence="1" type="ORF">HaLaN_31393</name>
</gene>